<sequence length="83" mass="9364">MTIEKTKSCVCGCARRLGEKGGTTVEERGWGGDCCRRWEEAVAVVGKGGRIDICSCRRGESRRQLEKEEGGQHLRLWWETYDG</sequence>
<protein>
    <submittedName>
        <fullName evidence="1">Uncharacterized protein</fullName>
    </submittedName>
</protein>
<proteinExistence type="predicted"/>
<name>A0A9I9DSM0_CUCME</name>
<accession>A0A9I9DSM0</accession>
<reference evidence="1" key="1">
    <citation type="submission" date="2023-03" db="UniProtKB">
        <authorList>
            <consortium name="EnsemblPlants"/>
        </authorList>
    </citation>
    <scope>IDENTIFICATION</scope>
</reference>
<organism evidence="1">
    <name type="scientific">Cucumis melo</name>
    <name type="common">Muskmelon</name>
    <dbReference type="NCBI Taxonomy" id="3656"/>
    <lineage>
        <taxon>Eukaryota</taxon>
        <taxon>Viridiplantae</taxon>
        <taxon>Streptophyta</taxon>
        <taxon>Embryophyta</taxon>
        <taxon>Tracheophyta</taxon>
        <taxon>Spermatophyta</taxon>
        <taxon>Magnoliopsida</taxon>
        <taxon>eudicotyledons</taxon>
        <taxon>Gunneridae</taxon>
        <taxon>Pentapetalae</taxon>
        <taxon>rosids</taxon>
        <taxon>fabids</taxon>
        <taxon>Cucurbitales</taxon>
        <taxon>Cucurbitaceae</taxon>
        <taxon>Benincaseae</taxon>
        <taxon>Cucumis</taxon>
    </lineage>
</organism>
<dbReference type="Gramene" id="MELO3C022887.2.1">
    <property type="protein sequence ID" value="MELO3C022887.2.1"/>
    <property type="gene ID" value="MELO3C022887.2"/>
</dbReference>
<dbReference type="AlphaFoldDB" id="A0A9I9DSM0"/>
<dbReference type="EnsemblPlants" id="MELO3C022887.2.1">
    <property type="protein sequence ID" value="MELO3C022887.2.1"/>
    <property type="gene ID" value="MELO3C022887.2"/>
</dbReference>
<evidence type="ECO:0000313" key="1">
    <source>
        <dbReference type="EnsemblPlants" id="MELO3C022887.2.1"/>
    </source>
</evidence>